<dbReference type="Pfam" id="PF00106">
    <property type="entry name" value="adh_short"/>
    <property type="match status" value="1"/>
</dbReference>
<dbReference type="SUPFAM" id="SSF51735">
    <property type="entry name" value="NAD(P)-binding Rossmann-fold domains"/>
    <property type="match status" value="1"/>
</dbReference>
<evidence type="ECO:0000313" key="2">
    <source>
        <dbReference type="Proteomes" id="UP000821853"/>
    </source>
</evidence>
<name>A0A9J6FHY6_HAELO</name>
<reference evidence="1 2" key="1">
    <citation type="journal article" date="2020" name="Cell">
        <title>Large-Scale Comparative Analyses of Tick Genomes Elucidate Their Genetic Diversity and Vector Capacities.</title>
        <authorList>
            <consortium name="Tick Genome and Microbiome Consortium (TIGMIC)"/>
            <person name="Jia N."/>
            <person name="Wang J."/>
            <person name="Shi W."/>
            <person name="Du L."/>
            <person name="Sun Y."/>
            <person name="Zhan W."/>
            <person name="Jiang J.F."/>
            <person name="Wang Q."/>
            <person name="Zhang B."/>
            <person name="Ji P."/>
            <person name="Bell-Sakyi L."/>
            <person name="Cui X.M."/>
            <person name="Yuan T.T."/>
            <person name="Jiang B.G."/>
            <person name="Yang W.F."/>
            <person name="Lam T.T."/>
            <person name="Chang Q.C."/>
            <person name="Ding S.J."/>
            <person name="Wang X.J."/>
            <person name="Zhu J.G."/>
            <person name="Ruan X.D."/>
            <person name="Zhao L."/>
            <person name="Wei J.T."/>
            <person name="Ye R.Z."/>
            <person name="Que T.C."/>
            <person name="Du C.H."/>
            <person name="Zhou Y.H."/>
            <person name="Cheng J.X."/>
            <person name="Dai P.F."/>
            <person name="Guo W.B."/>
            <person name="Han X.H."/>
            <person name="Huang E.J."/>
            <person name="Li L.F."/>
            <person name="Wei W."/>
            <person name="Gao Y.C."/>
            <person name="Liu J.Z."/>
            <person name="Shao H.Z."/>
            <person name="Wang X."/>
            <person name="Wang C.C."/>
            <person name="Yang T.C."/>
            <person name="Huo Q.B."/>
            <person name="Li W."/>
            <person name="Chen H.Y."/>
            <person name="Chen S.E."/>
            <person name="Zhou L.G."/>
            <person name="Ni X.B."/>
            <person name="Tian J.H."/>
            <person name="Sheng Y."/>
            <person name="Liu T."/>
            <person name="Pan Y.S."/>
            <person name="Xia L.Y."/>
            <person name="Li J."/>
            <person name="Zhao F."/>
            <person name="Cao W.C."/>
        </authorList>
    </citation>
    <scope>NUCLEOTIDE SEQUENCE [LARGE SCALE GENOMIC DNA]</scope>
    <source>
        <strain evidence="1">HaeL-2018</strain>
    </source>
</reference>
<gene>
    <name evidence="1" type="ORF">HPB48_014979</name>
</gene>
<organism evidence="1 2">
    <name type="scientific">Haemaphysalis longicornis</name>
    <name type="common">Bush tick</name>
    <dbReference type="NCBI Taxonomy" id="44386"/>
    <lineage>
        <taxon>Eukaryota</taxon>
        <taxon>Metazoa</taxon>
        <taxon>Ecdysozoa</taxon>
        <taxon>Arthropoda</taxon>
        <taxon>Chelicerata</taxon>
        <taxon>Arachnida</taxon>
        <taxon>Acari</taxon>
        <taxon>Parasitiformes</taxon>
        <taxon>Ixodida</taxon>
        <taxon>Ixodoidea</taxon>
        <taxon>Ixodidae</taxon>
        <taxon>Haemaphysalinae</taxon>
        <taxon>Haemaphysalis</taxon>
    </lineage>
</organism>
<dbReference type="VEuPathDB" id="VectorBase:HLOH_052387"/>
<keyword evidence="2" id="KW-1185">Reference proteome</keyword>
<dbReference type="EMBL" id="JABSTR010000001">
    <property type="protein sequence ID" value="KAH9362040.1"/>
    <property type="molecule type" value="Genomic_DNA"/>
</dbReference>
<sequence length="201" mass="21033">MSLSGRLAAVTGGASGIGKAICFALAEEGATVVVGDINLDGAKNTAAALPGKPVAGRILNVRIGVTAEPNRAAVTEGQRLACMSCTSARADSILDNHAPGLPQKPVRCTVTEQVQCPTTVRTGTPHGASIELKKHDDDDDDAVLPFPLKRVAVTVTAWQNKTKQTKIHNYTEGNYTAVFQEEGPAYCALNATPTLSQTRLP</sequence>
<dbReference type="Gene3D" id="3.40.50.720">
    <property type="entry name" value="NAD(P)-binding Rossmann-like Domain"/>
    <property type="match status" value="1"/>
</dbReference>
<dbReference type="AlphaFoldDB" id="A0A9J6FHY6"/>
<dbReference type="Proteomes" id="UP000821853">
    <property type="component" value="Chromosome 1"/>
</dbReference>
<dbReference type="InterPro" id="IPR036291">
    <property type="entry name" value="NAD(P)-bd_dom_sf"/>
</dbReference>
<accession>A0A9J6FHY6</accession>
<dbReference type="InterPro" id="IPR002347">
    <property type="entry name" value="SDR_fam"/>
</dbReference>
<dbReference type="OrthoDB" id="6376685at2759"/>
<proteinExistence type="predicted"/>
<comment type="caution">
    <text evidence="1">The sequence shown here is derived from an EMBL/GenBank/DDBJ whole genome shotgun (WGS) entry which is preliminary data.</text>
</comment>
<protein>
    <submittedName>
        <fullName evidence="1">Uncharacterized protein</fullName>
    </submittedName>
</protein>
<evidence type="ECO:0000313" key="1">
    <source>
        <dbReference type="EMBL" id="KAH9362040.1"/>
    </source>
</evidence>